<organism evidence="4">
    <name type="scientific">Enterobius vermicularis</name>
    <name type="common">Human pinworm</name>
    <dbReference type="NCBI Taxonomy" id="51028"/>
    <lineage>
        <taxon>Eukaryota</taxon>
        <taxon>Metazoa</taxon>
        <taxon>Ecdysozoa</taxon>
        <taxon>Nematoda</taxon>
        <taxon>Chromadorea</taxon>
        <taxon>Rhabditida</taxon>
        <taxon>Spirurina</taxon>
        <taxon>Oxyuridomorpha</taxon>
        <taxon>Oxyuroidea</taxon>
        <taxon>Oxyuridae</taxon>
        <taxon>Enterobius</taxon>
    </lineage>
</organism>
<dbReference type="EMBL" id="UXUI01008633">
    <property type="protein sequence ID" value="VDD91997.1"/>
    <property type="molecule type" value="Genomic_DNA"/>
</dbReference>
<evidence type="ECO:0000313" key="2">
    <source>
        <dbReference type="EMBL" id="VDD91997.1"/>
    </source>
</evidence>
<accession>A0A0N4V9V2</accession>
<name>A0A0N4V9V2_ENTVE</name>
<dbReference type="Gene3D" id="2.60.120.920">
    <property type="match status" value="1"/>
</dbReference>
<dbReference type="SUPFAM" id="SSF49899">
    <property type="entry name" value="Concanavalin A-like lectins/glucanases"/>
    <property type="match status" value="1"/>
</dbReference>
<evidence type="ECO:0000313" key="4">
    <source>
        <dbReference type="WBParaSite" id="EVEC_0000722701-mRNA-1"/>
    </source>
</evidence>
<dbReference type="PROSITE" id="PS50188">
    <property type="entry name" value="B302_SPRY"/>
    <property type="match status" value="1"/>
</dbReference>
<dbReference type="Proteomes" id="UP000274131">
    <property type="component" value="Unassembled WGS sequence"/>
</dbReference>
<evidence type="ECO:0000259" key="1">
    <source>
        <dbReference type="PROSITE" id="PS50188"/>
    </source>
</evidence>
<gene>
    <name evidence="2" type="ORF">EVEC_LOCUS6748</name>
</gene>
<dbReference type="PANTHER" id="PTHR12245">
    <property type="entry name" value="SPRY DOMAIN CONTAINING SOCS BOX PROTEIN"/>
    <property type="match status" value="1"/>
</dbReference>
<dbReference type="InterPro" id="IPR013320">
    <property type="entry name" value="ConA-like_dom_sf"/>
</dbReference>
<proteinExistence type="predicted"/>
<dbReference type="STRING" id="51028.A0A0N4V9V2"/>
<dbReference type="Pfam" id="PF00622">
    <property type="entry name" value="SPRY"/>
    <property type="match status" value="1"/>
</dbReference>
<evidence type="ECO:0000313" key="3">
    <source>
        <dbReference type="Proteomes" id="UP000274131"/>
    </source>
</evidence>
<dbReference type="GO" id="GO:0019005">
    <property type="term" value="C:SCF ubiquitin ligase complex"/>
    <property type="evidence" value="ECO:0007669"/>
    <property type="project" value="TreeGrafter"/>
</dbReference>
<dbReference type="InterPro" id="IPR050672">
    <property type="entry name" value="FBXO45-Fsn/SPSB_families"/>
</dbReference>
<dbReference type="InterPro" id="IPR001870">
    <property type="entry name" value="B30.2/SPRY"/>
</dbReference>
<dbReference type="WBParaSite" id="EVEC_0000722701-mRNA-1">
    <property type="protein sequence ID" value="EVEC_0000722701-mRNA-1"/>
    <property type="gene ID" value="EVEC_0000722701"/>
</dbReference>
<reference evidence="2 3" key="2">
    <citation type="submission" date="2018-10" db="EMBL/GenBank/DDBJ databases">
        <authorList>
            <consortium name="Pathogen Informatics"/>
        </authorList>
    </citation>
    <scope>NUCLEOTIDE SEQUENCE [LARGE SCALE GENOMIC DNA]</scope>
</reference>
<dbReference type="AlphaFoldDB" id="A0A0N4V9V2"/>
<dbReference type="PANTHER" id="PTHR12245:SF12">
    <property type="entry name" value="SPRY DOMAIN-CONTAINING SOCS BOX PROTEIN 3"/>
    <property type="match status" value="1"/>
</dbReference>
<sequence>MEKYVLQISRKEATVCGQFIAFHTDYSNGTVAVRGDRQLDADSIAYWEINVPHRLFGTSVMFGVGSKLAKCSLRYRFTNLLGSDEHSYGLSYNGQIYHNGIGVRFCNAFQDPCVLSVLFYGPSASIAFFLNGAPLGWAFTQINLNQPLYPMISR</sequence>
<dbReference type="OrthoDB" id="5951542at2759"/>
<reference evidence="4" key="1">
    <citation type="submission" date="2017-02" db="UniProtKB">
        <authorList>
            <consortium name="WormBaseParasite"/>
        </authorList>
    </citation>
    <scope>IDENTIFICATION</scope>
</reference>
<dbReference type="InterPro" id="IPR003877">
    <property type="entry name" value="SPRY_dom"/>
</dbReference>
<feature type="domain" description="B30.2/SPRY" evidence="1">
    <location>
        <begin position="1"/>
        <end position="154"/>
    </location>
</feature>
<protein>
    <submittedName>
        <fullName evidence="4">B30.2/SPRY domain-containing protein</fullName>
    </submittedName>
</protein>
<dbReference type="GO" id="GO:0043161">
    <property type="term" value="P:proteasome-mediated ubiquitin-dependent protein catabolic process"/>
    <property type="evidence" value="ECO:0007669"/>
    <property type="project" value="TreeGrafter"/>
</dbReference>
<dbReference type="InterPro" id="IPR043136">
    <property type="entry name" value="B30.2/SPRY_sf"/>
</dbReference>
<keyword evidence="3" id="KW-1185">Reference proteome</keyword>